<reference evidence="7" key="1">
    <citation type="submission" date="2025-08" db="UniProtKB">
        <authorList>
            <consortium name="RefSeq"/>
        </authorList>
    </citation>
    <scope>IDENTIFICATION</scope>
    <source>
        <strain evidence="7">OHB3-1</strain>
    </source>
</reference>
<keyword evidence="4" id="KW-0456">Lyase</keyword>
<dbReference type="InterPro" id="IPR043502">
    <property type="entry name" value="DNA/RNA_pol_sf"/>
</dbReference>
<dbReference type="InterPro" id="IPR012337">
    <property type="entry name" value="RNaseH-like_sf"/>
</dbReference>
<dbReference type="PROSITE" id="PS50879">
    <property type="entry name" value="RNASE_H_1"/>
    <property type="match status" value="1"/>
</dbReference>
<evidence type="ECO:0000313" key="7">
    <source>
        <dbReference type="RefSeq" id="XP_022140154.1"/>
    </source>
</evidence>
<feature type="domain" description="RNase H type-1" evidence="5">
    <location>
        <begin position="760"/>
        <end position="819"/>
    </location>
</feature>
<dbReference type="Proteomes" id="UP000504603">
    <property type="component" value="Unplaced"/>
</dbReference>
<dbReference type="PANTHER" id="PTHR31225">
    <property type="entry name" value="OS04G0344100 PROTEIN-RELATED"/>
    <property type="match status" value="1"/>
</dbReference>
<dbReference type="SUPFAM" id="SSF56672">
    <property type="entry name" value="DNA/RNA polymerases"/>
    <property type="match status" value="1"/>
</dbReference>
<dbReference type="Pfam" id="PF01397">
    <property type="entry name" value="Terpene_synth"/>
    <property type="match status" value="1"/>
</dbReference>
<dbReference type="GO" id="GO:0010333">
    <property type="term" value="F:terpene synthase activity"/>
    <property type="evidence" value="ECO:0007669"/>
    <property type="project" value="InterPro"/>
</dbReference>
<dbReference type="AlphaFoldDB" id="A0A6J1CEY1"/>
<dbReference type="GO" id="GO:0003676">
    <property type="term" value="F:nucleic acid binding"/>
    <property type="evidence" value="ECO:0007669"/>
    <property type="project" value="InterPro"/>
</dbReference>
<sequence length="819" mass="93293">MAFSRFASFSPLAATLNIPQNNDSSRPMNLPINKQSIILRDLPLLPTPLKPHHYNINQATIFTNNSGHEDPAKLRILKHVLREVGDPWECLNLIDAAQRLGIDNHFQEEIEAVLQTQYVLFNAASSRNNDLHKAALLFRLFRQQGYQVSPVFKNFLDKEGKFHEKLREDINGLTSLYEASQLCMHGDEILEEAENFSRHWLNARVAHVDHHVATFVHNTLAHPHHKSMAQFMVPNYFGDIQWGNKWINILQDAAKIEFYATQRLHQNEIAQFLKWWKETDLAKELNFARDQPIKWYMASLVCLTDSYFSEQRVELAKSISFVYLIDDLFDVFGTHDELTLLTEAVHRWDLAAAKGLPDCMRICLRSLFEVTNEISYKIYQKHGWNPIGSLKKAWAKLCKTFLVEAEWLSCGHSPSAEEYLRNGIASTGIPVILVHVFFLIGQQISNETVQLLEDDLDIVSSSAAVLRLWDDMGTAQDEKQEGRDGSYLECYMKEHPSVSCESTQQHVMKKICEAWKTLNREYLLSKTFPSKFTQASLNVARAVPLAYNYGRNRSIMTMENIVENLFFHGMEKIAALNRFVSRSTDKCLSFFKVLRKKGPFEWTEECEQALGQLKDYLYSAPLLAKPLPGEKLHLYLAVSASAVSSALIKQEGASQNPVYYTSKAMTEAETRYPQMEKLALALVTSARRLRSYFQAHTVSVLTNLPLKNIFLKPETSGRLMKWALELSEYDIQFEPRTALKGQAVADFIAELTPPPPSAKSDLPWTIYVDGSSNERGCGAGILLLAPGGERFEYALRFNFRTSNNEAEYEALLAGLRVAK</sequence>
<dbReference type="SFLD" id="SFLDS00005">
    <property type="entry name" value="Isoprenoid_Synthase_Type_I"/>
    <property type="match status" value="1"/>
</dbReference>
<protein>
    <submittedName>
        <fullName evidence="7">(3S,6E)-nerolidol synthase 1-like</fullName>
    </submittedName>
</protein>
<dbReference type="InterPro" id="IPR005630">
    <property type="entry name" value="Terpene_synthase_metal-bd"/>
</dbReference>
<dbReference type="GO" id="GO:0004523">
    <property type="term" value="F:RNA-DNA hybrid ribonuclease activity"/>
    <property type="evidence" value="ECO:0007669"/>
    <property type="project" value="InterPro"/>
</dbReference>
<dbReference type="GO" id="GO:0000287">
    <property type="term" value="F:magnesium ion binding"/>
    <property type="evidence" value="ECO:0007669"/>
    <property type="project" value="InterPro"/>
</dbReference>
<dbReference type="InterPro" id="IPR002156">
    <property type="entry name" value="RNaseH_domain"/>
</dbReference>
<dbReference type="Gene3D" id="3.30.420.10">
    <property type="entry name" value="Ribonuclease H-like superfamily/Ribonuclease H"/>
    <property type="match status" value="1"/>
</dbReference>
<name>A0A6J1CEY1_MOMCH</name>
<dbReference type="OrthoDB" id="1921927at2759"/>
<organism evidence="6 7">
    <name type="scientific">Momordica charantia</name>
    <name type="common">Bitter gourd</name>
    <name type="synonym">Balsam pear</name>
    <dbReference type="NCBI Taxonomy" id="3673"/>
    <lineage>
        <taxon>Eukaryota</taxon>
        <taxon>Viridiplantae</taxon>
        <taxon>Streptophyta</taxon>
        <taxon>Embryophyta</taxon>
        <taxon>Tracheophyta</taxon>
        <taxon>Spermatophyta</taxon>
        <taxon>Magnoliopsida</taxon>
        <taxon>eudicotyledons</taxon>
        <taxon>Gunneridae</taxon>
        <taxon>Pentapetalae</taxon>
        <taxon>rosids</taxon>
        <taxon>fabids</taxon>
        <taxon>Cucurbitales</taxon>
        <taxon>Cucurbitaceae</taxon>
        <taxon>Momordiceae</taxon>
        <taxon>Momordica</taxon>
    </lineage>
</organism>
<dbReference type="Pfam" id="PF03936">
    <property type="entry name" value="Terpene_synth_C"/>
    <property type="match status" value="1"/>
</dbReference>
<dbReference type="InterPro" id="IPR036965">
    <property type="entry name" value="Terpene_synth_N_sf"/>
</dbReference>
<dbReference type="InterPro" id="IPR008949">
    <property type="entry name" value="Isoprenoid_synthase_dom_sf"/>
</dbReference>
<dbReference type="GO" id="GO:0016114">
    <property type="term" value="P:terpenoid biosynthetic process"/>
    <property type="evidence" value="ECO:0007669"/>
    <property type="project" value="InterPro"/>
</dbReference>
<dbReference type="InterPro" id="IPR001906">
    <property type="entry name" value="Terpene_synth_N"/>
</dbReference>
<evidence type="ECO:0000313" key="6">
    <source>
        <dbReference type="Proteomes" id="UP000504603"/>
    </source>
</evidence>
<comment type="cofactor">
    <cofactor evidence="1">
        <name>Mg(2+)</name>
        <dbReference type="ChEBI" id="CHEBI:18420"/>
    </cofactor>
</comment>
<dbReference type="SUPFAM" id="SSF48576">
    <property type="entry name" value="Terpenoid synthases"/>
    <property type="match status" value="1"/>
</dbReference>
<dbReference type="InterPro" id="IPR008930">
    <property type="entry name" value="Terpenoid_cyclase/PrenylTrfase"/>
</dbReference>
<dbReference type="SFLD" id="SFLDG01019">
    <property type="entry name" value="Terpene_Cyclase_Like_1_C_Termi"/>
    <property type="match status" value="1"/>
</dbReference>
<accession>A0A6J1CEY1</accession>
<dbReference type="InterPro" id="IPR041577">
    <property type="entry name" value="RT_RNaseH_2"/>
</dbReference>
<dbReference type="PANTHER" id="PTHR31225:SF0">
    <property type="entry name" value="S-(+)-LINALOOL SYNTHASE, CHLOROPLASTIC"/>
    <property type="match status" value="1"/>
</dbReference>
<dbReference type="Pfam" id="PF17919">
    <property type="entry name" value="RT_RNaseH_2"/>
    <property type="match status" value="1"/>
</dbReference>
<dbReference type="SUPFAM" id="SSF53098">
    <property type="entry name" value="Ribonuclease H-like"/>
    <property type="match status" value="1"/>
</dbReference>
<evidence type="ECO:0000256" key="3">
    <source>
        <dbReference type="ARBA" id="ARBA00022842"/>
    </source>
</evidence>
<gene>
    <name evidence="7" type="primary">LOC111010887</name>
</gene>
<dbReference type="InterPro" id="IPR036397">
    <property type="entry name" value="RNaseH_sf"/>
</dbReference>
<dbReference type="InterPro" id="IPR034741">
    <property type="entry name" value="Terpene_cyclase-like_1_C"/>
</dbReference>
<dbReference type="InterPro" id="IPR050148">
    <property type="entry name" value="Terpene_synthase-like"/>
</dbReference>
<evidence type="ECO:0000256" key="2">
    <source>
        <dbReference type="ARBA" id="ARBA00022723"/>
    </source>
</evidence>
<dbReference type="Gene3D" id="1.10.600.10">
    <property type="entry name" value="Farnesyl Diphosphate Synthase"/>
    <property type="match status" value="1"/>
</dbReference>
<dbReference type="InterPro" id="IPR043128">
    <property type="entry name" value="Rev_trsase/Diguanyl_cyclase"/>
</dbReference>
<dbReference type="KEGG" id="mcha:111010887"/>
<dbReference type="RefSeq" id="XP_022140154.1">
    <property type="nucleotide sequence ID" value="XM_022284462.1"/>
</dbReference>
<keyword evidence="2" id="KW-0479">Metal-binding</keyword>
<keyword evidence="6" id="KW-1185">Reference proteome</keyword>
<dbReference type="SUPFAM" id="SSF48239">
    <property type="entry name" value="Terpenoid cyclases/Protein prenyltransferases"/>
    <property type="match status" value="1"/>
</dbReference>
<dbReference type="Gene3D" id="1.50.10.130">
    <property type="entry name" value="Terpene synthase, N-terminal domain"/>
    <property type="match status" value="1"/>
</dbReference>
<evidence type="ECO:0000256" key="4">
    <source>
        <dbReference type="ARBA" id="ARBA00023239"/>
    </source>
</evidence>
<keyword evidence="3" id="KW-0460">Magnesium</keyword>
<dbReference type="GeneID" id="111010887"/>
<evidence type="ECO:0000259" key="5">
    <source>
        <dbReference type="PROSITE" id="PS50879"/>
    </source>
</evidence>
<proteinExistence type="predicted"/>
<dbReference type="Gene3D" id="3.30.70.270">
    <property type="match status" value="1"/>
</dbReference>
<evidence type="ECO:0000256" key="1">
    <source>
        <dbReference type="ARBA" id="ARBA00001946"/>
    </source>
</evidence>